<dbReference type="Gene3D" id="3.30.70.330">
    <property type="match status" value="1"/>
</dbReference>
<dbReference type="GO" id="GO:0006396">
    <property type="term" value="P:RNA processing"/>
    <property type="evidence" value="ECO:0007669"/>
    <property type="project" value="InterPro"/>
</dbReference>
<feature type="compositionally biased region" description="Low complexity" evidence="3">
    <location>
        <begin position="111"/>
        <end position="129"/>
    </location>
</feature>
<feature type="region of interest" description="Disordered" evidence="3">
    <location>
        <begin position="111"/>
        <end position="190"/>
    </location>
</feature>
<dbReference type="InterPro" id="IPR051485">
    <property type="entry name" value="SR-CTD_assoc_factor"/>
</dbReference>
<feature type="region of interest" description="Disordered" evidence="3">
    <location>
        <begin position="338"/>
        <end position="403"/>
    </location>
</feature>
<feature type="domain" description="CID" evidence="6">
    <location>
        <begin position="498"/>
        <end position="644"/>
    </location>
</feature>
<dbReference type="GO" id="GO:0003723">
    <property type="term" value="F:RNA binding"/>
    <property type="evidence" value="ECO:0007669"/>
    <property type="project" value="UniProtKB-UniRule"/>
</dbReference>
<dbReference type="Gene3D" id="1.10.10.790">
    <property type="entry name" value="Surp module"/>
    <property type="match status" value="1"/>
</dbReference>
<evidence type="ECO:0000256" key="3">
    <source>
        <dbReference type="SAM" id="MobiDB-lite"/>
    </source>
</evidence>
<dbReference type="PROSITE" id="PS50128">
    <property type="entry name" value="SURP"/>
    <property type="match status" value="1"/>
</dbReference>
<feature type="compositionally biased region" description="Low complexity" evidence="3">
    <location>
        <begin position="144"/>
        <end position="159"/>
    </location>
</feature>
<dbReference type="InterPro" id="IPR008942">
    <property type="entry name" value="ENTH_VHS"/>
</dbReference>
<evidence type="ECO:0000256" key="2">
    <source>
        <dbReference type="PROSITE-ProRule" id="PRU00176"/>
    </source>
</evidence>
<feature type="compositionally biased region" description="Basic and acidic residues" evidence="3">
    <location>
        <begin position="373"/>
        <end position="383"/>
    </location>
</feature>
<evidence type="ECO:0000256" key="1">
    <source>
        <dbReference type="ARBA" id="ARBA00022884"/>
    </source>
</evidence>
<feature type="domain" description="RRM" evidence="4">
    <location>
        <begin position="242"/>
        <end position="327"/>
    </location>
</feature>
<feature type="region of interest" description="Disordered" evidence="3">
    <location>
        <begin position="772"/>
        <end position="816"/>
    </location>
</feature>
<reference evidence="7" key="1">
    <citation type="journal article" date="2014" name="Genome Announc.">
        <title>Draft genome sequence of Rhodosporidium toruloides CECT1137, an oleaginous yeast of biotechnological interest.</title>
        <authorList>
            <person name="Morin N."/>
            <person name="Calcas X."/>
            <person name="Devillers H."/>
            <person name="Durrens P."/>
            <person name="Sherman D.J."/>
            <person name="Nicaud J.-M."/>
            <person name="Neuveglise C."/>
        </authorList>
    </citation>
    <scope>NUCLEOTIDE SEQUENCE</scope>
    <source>
        <strain evidence="7">CECT1137</strain>
    </source>
</reference>
<dbReference type="GO" id="GO:0005634">
    <property type="term" value="C:nucleus"/>
    <property type="evidence" value="ECO:0007669"/>
    <property type="project" value="TreeGrafter"/>
</dbReference>
<accession>A0A061AWQ6</accession>
<feature type="compositionally biased region" description="Basic and acidic residues" evidence="3">
    <location>
        <begin position="40"/>
        <end position="68"/>
    </location>
</feature>
<dbReference type="InterPro" id="IPR035967">
    <property type="entry name" value="SWAP/Surp_sf"/>
</dbReference>
<dbReference type="EMBL" id="LK052941">
    <property type="protein sequence ID" value="CDR41640.1"/>
    <property type="molecule type" value="Genomic_DNA"/>
</dbReference>
<dbReference type="SUPFAM" id="SSF109905">
    <property type="entry name" value="Surp module (SWAP domain)"/>
    <property type="match status" value="1"/>
</dbReference>
<organism evidence="7">
    <name type="scientific">Rhodotorula toruloides</name>
    <name type="common">Yeast</name>
    <name type="synonym">Rhodosporidium toruloides</name>
    <dbReference type="NCBI Taxonomy" id="5286"/>
    <lineage>
        <taxon>Eukaryota</taxon>
        <taxon>Fungi</taxon>
        <taxon>Dikarya</taxon>
        <taxon>Basidiomycota</taxon>
        <taxon>Pucciniomycotina</taxon>
        <taxon>Microbotryomycetes</taxon>
        <taxon>Sporidiobolales</taxon>
        <taxon>Sporidiobolaceae</taxon>
        <taxon>Rhodotorula</taxon>
    </lineage>
</organism>
<dbReference type="PROSITE" id="PS51391">
    <property type="entry name" value="CID"/>
    <property type="match status" value="1"/>
</dbReference>
<evidence type="ECO:0000259" key="4">
    <source>
        <dbReference type="PROSITE" id="PS50102"/>
    </source>
</evidence>
<feature type="compositionally biased region" description="Basic residues" evidence="3">
    <location>
        <begin position="384"/>
        <end position="397"/>
    </location>
</feature>
<dbReference type="PANTHER" id="PTHR23140">
    <property type="entry name" value="RNA PROCESSING PROTEIN LD23810P"/>
    <property type="match status" value="1"/>
</dbReference>
<dbReference type="InterPro" id="IPR000504">
    <property type="entry name" value="RRM_dom"/>
</dbReference>
<dbReference type="OrthoDB" id="377209at2759"/>
<dbReference type="InterPro" id="IPR006569">
    <property type="entry name" value="CID_dom"/>
</dbReference>
<evidence type="ECO:0000259" key="5">
    <source>
        <dbReference type="PROSITE" id="PS50128"/>
    </source>
</evidence>
<dbReference type="InterPro" id="IPR000061">
    <property type="entry name" value="Surp"/>
</dbReference>
<feature type="domain" description="SURP motif" evidence="5">
    <location>
        <begin position="412"/>
        <end position="455"/>
    </location>
</feature>
<dbReference type="Pfam" id="PF01805">
    <property type="entry name" value="Surp"/>
    <property type="match status" value="1"/>
</dbReference>
<dbReference type="Pfam" id="PF04818">
    <property type="entry name" value="CID"/>
    <property type="match status" value="1"/>
</dbReference>
<dbReference type="PROSITE" id="PS50102">
    <property type="entry name" value="RRM"/>
    <property type="match status" value="1"/>
</dbReference>
<name>A0A061AWQ6_RHOTO</name>
<dbReference type="InterPro" id="IPR012677">
    <property type="entry name" value="Nucleotide-bd_a/b_plait_sf"/>
</dbReference>
<dbReference type="Pfam" id="PF00076">
    <property type="entry name" value="RRM_1"/>
    <property type="match status" value="1"/>
</dbReference>
<sequence>MDPRQRLALGGDSDDESPFKAAPEVAANKIARYSGQPRKSKLEREKEAEAERQRKEEEEAARAYREFVEAFGGDEETGPSTGARPGSSRIKTVGKGFVRAGGAEKYNPLARGGAASAGPSSAPAMAGVPTGPRIPTGPRAMMQGAPSAPAAPVGPASKARPTAASLMGGDDEPEMPVKPGPLGRKKREGDNFLEQLKRDQAAREERLKQTAGRVGASVTALAAREHAPVLTGSYDVGDPLTTNLHVGGLPTNVTEDAFGKMFAQFGPIGSIKIMWPRLDTGQLATTGGRKLGGFVAYLRRPDAERAAKEMDGAEWGDNVLKIGWGKAVPLPATAIYEPDPDSSYYRERGTSSHSHSHSRHHRKSRSRSRSRSKSPDDPHEFLRSKHRRSSRSPRPKGTRAWPELEEGVSESFLVTVARKVRDNGKTFEDILRDKERENHKFAFLRDDKLPSFHYFRMLVDPDYAPPLVASFEDEGNADVYSSDSSESSEDERVGKGRLGKLAQKRFECLLRGLTSSRDKIARGMAFAIEHADCAAYIADILVCSLTIDSTPVPRKLARLHLVSDILHNSAAPVPNAWTYRSVFESKLPDVFDHLGDIYLSFPGRLKAEQFKGLIEKVIDVWANDWMLFEPSVIEDFKRRLSGLELAEDEADSQAVTEDAGMDVDSFISSLPPPAASEPASTAPSPPLPEETAPAKSGFKPSFMAAAFAPAQPEPAAADLTTQAMEEDVDGAPVEDDVDGAPVMEDDVDGAPVEDVDGAAVDQDVDGAPVAAEDVDGAPVDAVVEEKKVGPETLVLDGSDDGEAMDMGSDEDGDIFR</sequence>
<dbReference type="AlphaFoldDB" id="A0A061AWQ6"/>
<feature type="compositionally biased region" description="Acidic residues" evidence="3">
    <location>
        <begin position="797"/>
        <end position="816"/>
    </location>
</feature>
<evidence type="ECO:0000259" key="6">
    <source>
        <dbReference type="PROSITE" id="PS51391"/>
    </source>
</evidence>
<dbReference type="PANTHER" id="PTHR23140:SF0">
    <property type="entry name" value="U2 SNRNP-ASSOCIATED SURP MOTIF-CONTAINING PROTEIN"/>
    <property type="match status" value="1"/>
</dbReference>
<dbReference type="SMART" id="SM00582">
    <property type="entry name" value="RPR"/>
    <property type="match status" value="1"/>
</dbReference>
<gene>
    <name evidence="7" type="ORF">RHTO0S_06e03752g</name>
</gene>
<keyword evidence="1 2" id="KW-0694">RNA-binding</keyword>
<dbReference type="SMART" id="SM00360">
    <property type="entry name" value="RRM"/>
    <property type="match status" value="1"/>
</dbReference>
<evidence type="ECO:0000313" key="7">
    <source>
        <dbReference type="EMBL" id="CDR41640.1"/>
    </source>
</evidence>
<feature type="region of interest" description="Disordered" evidence="3">
    <location>
        <begin position="1"/>
        <end position="93"/>
    </location>
</feature>
<dbReference type="SUPFAM" id="SSF48464">
    <property type="entry name" value="ENTH/VHS domain"/>
    <property type="match status" value="1"/>
</dbReference>
<protein>
    <submittedName>
        <fullName evidence="7">RHTO0S06e03752g1_1</fullName>
    </submittedName>
</protein>
<dbReference type="Gene3D" id="1.25.40.90">
    <property type="match status" value="1"/>
</dbReference>
<dbReference type="SUPFAM" id="SSF54928">
    <property type="entry name" value="RNA-binding domain, RBD"/>
    <property type="match status" value="1"/>
</dbReference>
<proteinExistence type="predicted"/>
<feature type="region of interest" description="Disordered" evidence="3">
    <location>
        <begin position="663"/>
        <end position="696"/>
    </location>
</feature>
<feature type="compositionally biased region" description="Basic residues" evidence="3">
    <location>
        <begin position="354"/>
        <end position="372"/>
    </location>
</feature>
<dbReference type="InterPro" id="IPR035979">
    <property type="entry name" value="RBD_domain_sf"/>
</dbReference>